<dbReference type="InterPro" id="IPR004111">
    <property type="entry name" value="Repressor_TetR_C"/>
</dbReference>
<evidence type="ECO:0000256" key="1">
    <source>
        <dbReference type="ARBA" id="ARBA00023015"/>
    </source>
</evidence>
<protein>
    <submittedName>
        <fullName evidence="7">TetR/AcrR family transcriptional regulator C-terminal domain-containing protein</fullName>
    </submittedName>
</protein>
<feature type="domain" description="HTH tetR-type" evidence="6">
    <location>
        <begin position="35"/>
        <end position="95"/>
    </location>
</feature>
<evidence type="ECO:0000313" key="8">
    <source>
        <dbReference type="Proteomes" id="UP001500831"/>
    </source>
</evidence>
<evidence type="ECO:0000256" key="5">
    <source>
        <dbReference type="SAM" id="MobiDB-lite"/>
    </source>
</evidence>
<feature type="DNA-binding region" description="H-T-H motif" evidence="4">
    <location>
        <begin position="58"/>
        <end position="77"/>
    </location>
</feature>
<dbReference type="InterPro" id="IPR009057">
    <property type="entry name" value="Homeodomain-like_sf"/>
</dbReference>
<keyword evidence="2 4" id="KW-0238">DNA-binding</keyword>
<feature type="compositionally biased region" description="Basic residues" evidence="5">
    <location>
        <begin position="271"/>
        <end position="283"/>
    </location>
</feature>
<name>A0ABN3W883_9ACTN</name>
<sequence>MVVFAGQGDARRSMALLWRAEASEGVRTGPGPKPGLSVDMIVDTAIAVADAEGMAALSMRAVGERLGRTAMALYTYVPGKNELVDLMYDRALAELPTRYEPEAGWQAAVTSWAEDLWAFYLRHPWVLQVSQVRPVLGPNEYAVLEAVVRILSGTGLTAEVLRRVVSTLFHFVRGVAQTVAESRQAATATGVPDEEWWFARSALLQEVAPGFAERFPMLTWMETEGASHVEDESTPYLEREARKTFEAGLTVLLDGIETAVGGTGAPVGRPGRGRGGRRGRPAG</sequence>
<dbReference type="Gene3D" id="1.10.357.10">
    <property type="entry name" value="Tetracycline Repressor, domain 2"/>
    <property type="match status" value="1"/>
</dbReference>
<keyword evidence="3" id="KW-0804">Transcription</keyword>
<evidence type="ECO:0000256" key="3">
    <source>
        <dbReference type="ARBA" id="ARBA00023163"/>
    </source>
</evidence>
<evidence type="ECO:0000313" key="7">
    <source>
        <dbReference type="EMBL" id="GAA2904659.1"/>
    </source>
</evidence>
<dbReference type="InterPro" id="IPR036271">
    <property type="entry name" value="Tet_transcr_reg_TetR-rel_C_sf"/>
</dbReference>
<feature type="region of interest" description="Disordered" evidence="5">
    <location>
        <begin position="260"/>
        <end position="283"/>
    </location>
</feature>
<keyword evidence="8" id="KW-1185">Reference proteome</keyword>
<organism evidence="7 8">
    <name type="scientific">Streptosporangium fragile</name>
    <dbReference type="NCBI Taxonomy" id="46186"/>
    <lineage>
        <taxon>Bacteria</taxon>
        <taxon>Bacillati</taxon>
        <taxon>Actinomycetota</taxon>
        <taxon>Actinomycetes</taxon>
        <taxon>Streptosporangiales</taxon>
        <taxon>Streptosporangiaceae</taxon>
        <taxon>Streptosporangium</taxon>
    </lineage>
</organism>
<keyword evidence="1" id="KW-0805">Transcription regulation</keyword>
<accession>A0ABN3W883</accession>
<dbReference type="SUPFAM" id="SSF48498">
    <property type="entry name" value="Tetracyclin repressor-like, C-terminal domain"/>
    <property type="match status" value="1"/>
</dbReference>
<evidence type="ECO:0000256" key="2">
    <source>
        <dbReference type="ARBA" id="ARBA00023125"/>
    </source>
</evidence>
<dbReference type="InterPro" id="IPR050109">
    <property type="entry name" value="HTH-type_TetR-like_transc_reg"/>
</dbReference>
<comment type="caution">
    <text evidence="7">The sequence shown here is derived from an EMBL/GenBank/DDBJ whole genome shotgun (WGS) entry which is preliminary data.</text>
</comment>
<reference evidence="7 8" key="1">
    <citation type="journal article" date="2019" name="Int. J. Syst. Evol. Microbiol.">
        <title>The Global Catalogue of Microorganisms (GCM) 10K type strain sequencing project: providing services to taxonomists for standard genome sequencing and annotation.</title>
        <authorList>
            <consortium name="The Broad Institute Genomics Platform"/>
            <consortium name="The Broad Institute Genome Sequencing Center for Infectious Disease"/>
            <person name="Wu L."/>
            <person name="Ma J."/>
        </authorList>
    </citation>
    <scope>NUCLEOTIDE SEQUENCE [LARGE SCALE GENOMIC DNA]</scope>
    <source>
        <strain evidence="7 8">JCM 6242</strain>
    </source>
</reference>
<dbReference type="InterPro" id="IPR001647">
    <property type="entry name" value="HTH_TetR"/>
</dbReference>
<dbReference type="Gene3D" id="1.10.10.60">
    <property type="entry name" value="Homeodomain-like"/>
    <property type="match status" value="1"/>
</dbReference>
<dbReference type="EMBL" id="BAAAVI010000080">
    <property type="protein sequence ID" value="GAA2904659.1"/>
    <property type="molecule type" value="Genomic_DNA"/>
</dbReference>
<dbReference type="SUPFAM" id="SSF46689">
    <property type="entry name" value="Homeodomain-like"/>
    <property type="match status" value="1"/>
</dbReference>
<evidence type="ECO:0000256" key="4">
    <source>
        <dbReference type="PROSITE-ProRule" id="PRU00335"/>
    </source>
</evidence>
<dbReference type="RefSeq" id="WP_344980654.1">
    <property type="nucleotide sequence ID" value="NZ_BAAAVI010000080.1"/>
</dbReference>
<gene>
    <name evidence="7" type="ORF">GCM10010517_70740</name>
</gene>
<dbReference type="Pfam" id="PF02909">
    <property type="entry name" value="TetR_C_1"/>
    <property type="match status" value="1"/>
</dbReference>
<dbReference type="PANTHER" id="PTHR30055:SF151">
    <property type="entry name" value="TRANSCRIPTIONAL REGULATORY PROTEIN"/>
    <property type="match status" value="1"/>
</dbReference>
<dbReference type="PROSITE" id="PS50977">
    <property type="entry name" value="HTH_TETR_2"/>
    <property type="match status" value="1"/>
</dbReference>
<proteinExistence type="predicted"/>
<dbReference type="PANTHER" id="PTHR30055">
    <property type="entry name" value="HTH-TYPE TRANSCRIPTIONAL REGULATOR RUTR"/>
    <property type="match status" value="1"/>
</dbReference>
<dbReference type="Pfam" id="PF00440">
    <property type="entry name" value="TetR_N"/>
    <property type="match status" value="1"/>
</dbReference>
<evidence type="ECO:0000259" key="6">
    <source>
        <dbReference type="PROSITE" id="PS50977"/>
    </source>
</evidence>
<dbReference type="Proteomes" id="UP001500831">
    <property type="component" value="Unassembled WGS sequence"/>
</dbReference>